<keyword evidence="5 6" id="KW-0378">Hydrolase</keyword>
<name>A0A943EK40_9FIRM</name>
<feature type="binding site" evidence="6">
    <location>
        <position position="257"/>
    </location>
    <ligand>
        <name>a divalent metal cation</name>
        <dbReference type="ChEBI" id="CHEBI:60240"/>
        <label>1</label>
    </ligand>
</feature>
<evidence type="ECO:0000256" key="5">
    <source>
        <dbReference type="ARBA" id="ARBA00022801"/>
    </source>
</evidence>
<comment type="subunit">
    <text evidence="6">Monomer.</text>
</comment>
<comment type="cofactor">
    <cofactor evidence="6">
        <name>Co(2+)</name>
        <dbReference type="ChEBI" id="CHEBI:48828"/>
    </cofactor>
    <cofactor evidence="6">
        <name>Zn(2+)</name>
        <dbReference type="ChEBI" id="CHEBI:29105"/>
    </cofactor>
    <cofactor evidence="6">
        <name>Mn(2+)</name>
        <dbReference type="ChEBI" id="CHEBI:29035"/>
    </cofactor>
    <cofactor evidence="6">
        <name>Fe(2+)</name>
        <dbReference type="ChEBI" id="CHEBI:29033"/>
    </cofactor>
    <text evidence="6">Binds 2 divalent metal cations per subunit. Has a high-affinity and a low affinity metal-binding site. The true nature of the physiological cofactor is under debate. The enzyme is active with cobalt, zinc, manganese or divalent iron ions. Most likely, methionine aminopeptidases function as mononuclear Fe(2+)-metalloproteases under physiological conditions, and the catalytically relevant metal-binding site has been assigned to the histidine-containing high-affinity site.</text>
</comment>
<evidence type="ECO:0000256" key="1">
    <source>
        <dbReference type="ARBA" id="ARBA00002521"/>
    </source>
</evidence>
<evidence type="ECO:0000256" key="7">
    <source>
        <dbReference type="RuleBase" id="RU003653"/>
    </source>
</evidence>
<evidence type="ECO:0000313" key="9">
    <source>
        <dbReference type="EMBL" id="MBS5519434.1"/>
    </source>
</evidence>
<dbReference type="InterPro" id="IPR000994">
    <property type="entry name" value="Pept_M24"/>
</dbReference>
<comment type="caution">
    <text evidence="9">The sequence shown here is derived from an EMBL/GenBank/DDBJ whole genome shotgun (WGS) entry which is preliminary data.</text>
</comment>
<sequence>MEREEIKLKLLELAAQGVEVPRMEMIKTPEQIAGIREAGRLNTQVLDAVEKAIHVGMTTEEIDRIVYEYTVSHDATPACLNFEGFPKSVCTSVNDVICHGIPSPDAVLKNGDIVNVDATTIYKGYVGDASRMFMLGNVPNNRRNLVGITKECLRRGMQNAVGWKNTLGDIGAAIQSFARKHGYSVVREFGGHGVGLSMHEDPFVSHVGKKGTGMLLVPGMVITIEPMINEGRAALYIDEIDHWTVRTEDGKSSAQWEHTLLITEGEPEILSC</sequence>
<feature type="binding site" evidence="6">
    <location>
        <position position="117"/>
    </location>
    <ligand>
        <name>a divalent metal cation</name>
        <dbReference type="ChEBI" id="CHEBI:60240"/>
        <label>1</label>
    </ligand>
</feature>
<comment type="similarity">
    <text evidence="6">Belongs to the peptidase M24A family. Methionine aminopeptidase type 1 subfamily.</text>
</comment>
<comment type="function">
    <text evidence="1 6">Removes the N-terminal methionine from nascent proteins. The N-terminal methionine is often cleaved when the second residue in the primary sequence is small and uncharged (Met-Ala-, Cys, Gly, Pro, Ser, Thr, or Val). Requires deformylation of the N(alpha)-formylated initiator methionine before it can be hydrolyzed.</text>
</comment>
<reference evidence="9" key="1">
    <citation type="submission" date="2021-02" db="EMBL/GenBank/DDBJ databases">
        <title>Infant gut strain persistence is associated with maternal origin, phylogeny, and functional potential including surface adhesion and iron acquisition.</title>
        <authorList>
            <person name="Lou Y.C."/>
        </authorList>
    </citation>
    <scope>NUCLEOTIDE SEQUENCE</scope>
    <source>
        <strain evidence="9">L3_106_000M1_dasL3_106_000M1_concoct_15</strain>
    </source>
</reference>
<dbReference type="HAMAP" id="MF_01974">
    <property type="entry name" value="MetAP_1"/>
    <property type="match status" value="1"/>
</dbReference>
<protein>
    <recommendedName>
        <fullName evidence="6 7">Methionine aminopeptidase</fullName>
        <shortName evidence="6">MAP</shortName>
        <shortName evidence="6">MetAP</shortName>
        <ecNumber evidence="6 7">3.4.11.18</ecNumber>
    </recommendedName>
    <alternativeName>
        <fullName evidence="6">Peptidase M</fullName>
    </alternativeName>
</protein>
<keyword evidence="4 6" id="KW-0479">Metal-binding</keyword>
<dbReference type="PRINTS" id="PR00599">
    <property type="entry name" value="MAPEPTIDASE"/>
</dbReference>
<comment type="catalytic activity">
    <reaction evidence="6 7">
        <text>Release of N-terminal amino acids, preferentially methionine, from peptides and arylamides.</text>
        <dbReference type="EC" id="3.4.11.18"/>
    </reaction>
</comment>
<dbReference type="GO" id="GO:0046872">
    <property type="term" value="F:metal ion binding"/>
    <property type="evidence" value="ECO:0007669"/>
    <property type="project" value="UniProtKB-UniRule"/>
</dbReference>
<organism evidence="9 10">
    <name type="scientific">Acidaminococcus intestini</name>
    <dbReference type="NCBI Taxonomy" id="187327"/>
    <lineage>
        <taxon>Bacteria</taxon>
        <taxon>Bacillati</taxon>
        <taxon>Bacillota</taxon>
        <taxon>Negativicutes</taxon>
        <taxon>Acidaminococcales</taxon>
        <taxon>Acidaminococcaceae</taxon>
        <taxon>Acidaminococcus</taxon>
    </lineage>
</organism>
<dbReference type="GO" id="GO:0004239">
    <property type="term" value="F:initiator methionyl aminopeptidase activity"/>
    <property type="evidence" value="ECO:0007669"/>
    <property type="project" value="UniProtKB-UniRule"/>
</dbReference>
<dbReference type="PANTHER" id="PTHR43330">
    <property type="entry name" value="METHIONINE AMINOPEPTIDASE"/>
    <property type="match status" value="1"/>
</dbReference>
<dbReference type="SUPFAM" id="SSF55920">
    <property type="entry name" value="Creatinase/aminopeptidase"/>
    <property type="match status" value="1"/>
</dbReference>
<evidence type="ECO:0000256" key="6">
    <source>
        <dbReference type="HAMAP-Rule" id="MF_01974"/>
    </source>
</evidence>
<evidence type="ECO:0000313" key="10">
    <source>
        <dbReference type="Proteomes" id="UP000754226"/>
    </source>
</evidence>
<dbReference type="InterPro" id="IPR002467">
    <property type="entry name" value="Pept_M24A_MAP1"/>
</dbReference>
<feature type="binding site" evidence="6">
    <location>
        <position position="257"/>
    </location>
    <ligand>
        <name>a divalent metal cation</name>
        <dbReference type="ChEBI" id="CHEBI:60240"/>
        <label>2</label>
        <note>catalytic</note>
    </ligand>
</feature>
<accession>A0A943EK40</accession>
<feature type="binding site" evidence="6">
    <location>
        <position position="199"/>
    </location>
    <ligand>
        <name>substrate</name>
    </ligand>
</feature>
<dbReference type="Proteomes" id="UP000754226">
    <property type="component" value="Unassembled WGS sequence"/>
</dbReference>
<dbReference type="Pfam" id="PF00557">
    <property type="entry name" value="Peptidase_M24"/>
    <property type="match status" value="1"/>
</dbReference>
<feature type="domain" description="Peptidase M24" evidence="8">
    <location>
        <begin position="34"/>
        <end position="264"/>
    </location>
</feature>
<evidence type="ECO:0000259" key="8">
    <source>
        <dbReference type="Pfam" id="PF00557"/>
    </source>
</evidence>
<dbReference type="InterPro" id="IPR001714">
    <property type="entry name" value="Pept_M24_MAP"/>
</dbReference>
<feature type="binding site" evidence="6">
    <location>
        <position position="192"/>
    </location>
    <ligand>
        <name>a divalent metal cation</name>
        <dbReference type="ChEBI" id="CHEBI:60240"/>
        <label>2</label>
        <note>catalytic</note>
    </ligand>
</feature>
<dbReference type="CDD" id="cd01086">
    <property type="entry name" value="MetAP1"/>
    <property type="match status" value="1"/>
</dbReference>
<dbReference type="NCBIfam" id="TIGR00500">
    <property type="entry name" value="met_pdase_I"/>
    <property type="match status" value="1"/>
</dbReference>
<evidence type="ECO:0000256" key="2">
    <source>
        <dbReference type="ARBA" id="ARBA00022438"/>
    </source>
</evidence>
<feature type="binding site" evidence="6">
    <location>
        <position position="225"/>
    </location>
    <ligand>
        <name>a divalent metal cation</name>
        <dbReference type="ChEBI" id="CHEBI:60240"/>
        <label>2</label>
        <note>catalytic</note>
    </ligand>
</feature>
<proteinExistence type="inferred from homology"/>
<dbReference type="EC" id="3.4.11.18" evidence="6 7"/>
<feature type="binding site" evidence="6">
    <location>
        <position position="128"/>
    </location>
    <ligand>
        <name>a divalent metal cation</name>
        <dbReference type="ChEBI" id="CHEBI:60240"/>
        <label>1</label>
    </ligand>
</feature>
<dbReference type="GO" id="GO:0070006">
    <property type="term" value="F:metalloaminopeptidase activity"/>
    <property type="evidence" value="ECO:0007669"/>
    <property type="project" value="UniProtKB-UniRule"/>
</dbReference>
<dbReference type="InterPro" id="IPR036005">
    <property type="entry name" value="Creatinase/aminopeptidase-like"/>
</dbReference>
<feature type="binding site" evidence="6">
    <location>
        <position position="128"/>
    </location>
    <ligand>
        <name>a divalent metal cation</name>
        <dbReference type="ChEBI" id="CHEBI:60240"/>
        <label>2</label>
        <note>catalytic</note>
    </ligand>
</feature>
<keyword evidence="3 6" id="KW-0645">Protease</keyword>
<dbReference type="GO" id="GO:0006508">
    <property type="term" value="P:proteolysis"/>
    <property type="evidence" value="ECO:0007669"/>
    <property type="project" value="UniProtKB-KW"/>
</dbReference>
<evidence type="ECO:0000256" key="4">
    <source>
        <dbReference type="ARBA" id="ARBA00022723"/>
    </source>
</evidence>
<evidence type="ECO:0000256" key="3">
    <source>
        <dbReference type="ARBA" id="ARBA00022670"/>
    </source>
</evidence>
<dbReference type="PROSITE" id="PS00680">
    <property type="entry name" value="MAP_1"/>
    <property type="match status" value="1"/>
</dbReference>
<dbReference type="PANTHER" id="PTHR43330:SF8">
    <property type="entry name" value="METHIONINE AMINOPEPTIDASE 1D, MITOCHONDRIAL"/>
    <property type="match status" value="1"/>
</dbReference>
<dbReference type="Gene3D" id="3.90.230.10">
    <property type="entry name" value="Creatinase/methionine aminopeptidase superfamily"/>
    <property type="match status" value="1"/>
</dbReference>
<feature type="binding site" evidence="6">
    <location>
        <position position="99"/>
    </location>
    <ligand>
        <name>substrate</name>
    </ligand>
</feature>
<gene>
    <name evidence="6 9" type="primary">map</name>
    <name evidence="9" type="ORF">KHX13_03735</name>
</gene>
<keyword evidence="2 6" id="KW-0031">Aminopeptidase</keyword>
<dbReference type="AlphaFoldDB" id="A0A943EK40"/>
<dbReference type="EMBL" id="JAGZCZ010000004">
    <property type="protein sequence ID" value="MBS5519434.1"/>
    <property type="molecule type" value="Genomic_DNA"/>
</dbReference>